<gene>
    <name evidence="2" type="ORF">IMCC3135_33710</name>
</gene>
<feature type="transmembrane region" description="Helical" evidence="1">
    <location>
        <begin position="81"/>
        <end position="101"/>
    </location>
</feature>
<keyword evidence="1" id="KW-0472">Membrane</keyword>
<evidence type="ECO:0000256" key="1">
    <source>
        <dbReference type="SAM" id="Phobius"/>
    </source>
</evidence>
<keyword evidence="1" id="KW-0812">Transmembrane</keyword>
<name>A0A2Z2NZU1_9GAMM</name>
<feature type="transmembrane region" description="Helical" evidence="1">
    <location>
        <begin position="6"/>
        <end position="25"/>
    </location>
</feature>
<sequence length="120" mass="13757">MFEITDVLIAGVIALLCGVVTYSSIKNNRNNTSTELTDKKKRRQKKLLQKELWEHAAYSSAYGIAMFIFFVFNAAKNLSHYPFWLRLVVSLACFLAVLFVLRLTTHAVFRYFVNRANTAS</sequence>
<dbReference type="KEGG" id="gai:IMCC3135_33710"/>
<protein>
    <submittedName>
        <fullName evidence="2">Uncharacterized protein</fullName>
    </submittedName>
</protein>
<accession>A0A2Z2NZU1</accession>
<dbReference type="AlphaFoldDB" id="A0A2Z2NZU1"/>
<dbReference type="RefSeq" id="WP_088921509.1">
    <property type="nucleotide sequence ID" value="NZ_CP018632.1"/>
</dbReference>
<proteinExistence type="predicted"/>
<keyword evidence="3" id="KW-1185">Reference proteome</keyword>
<reference evidence="2 3" key="1">
    <citation type="submission" date="2016-12" db="EMBL/GenBank/DDBJ databases">
        <authorList>
            <person name="Song W.-J."/>
            <person name="Kurnit D.M."/>
        </authorList>
    </citation>
    <scope>NUCLEOTIDE SEQUENCE [LARGE SCALE GENOMIC DNA]</scope>
    <source>
        <strain evidence="2 3">IMCC3135</strain>
    </source>
</reference>
<evidence type="ECO:0000313" key="2">
    <source>
        <dbReference type="EMBL" id="ASJ76783.1"/>
    </source>
</evidence>
<dbReference type="Proteomes" id="UP000250079">
    <property type="component" value="Chromosome"/>
</dbReference>
<evidence type="ECO:0000313" key="3">
    <source>
        <dbReference type="Proteomes" id="UP000250079"/>
    </source>
</evidence>
<organism evidence="2 3">
    <name type="scientific">Granulosicoccus antarcticus IMCC3135</name>
    <dbReference type="NCBI Taxonomy" id="1192854"/>
    <lineage>
        <taxon>Bacteria</taxon>
        <taxon>Pseudomonadati</taxon>
        <taxon>Pseudomonadota</taxon>
        <taxon>Gammaproteobacteria</taxon>
        <taxon>Chromatiales</taxon>
        <taxon>Granulosicoccaceae</taxon>
        <taxon>Granulosicoccus</taxon>
    </lineage>
</organism>
<dbReference type="EMBL" id="CP018632">
    <property type="protein sequence ID" value="ASJ76783.1"/>
    <property type="molecule type" value="Genomic_DNA"/>
</dbReference>
<keyword evidence="1" id="KW-1133">Transmembrane helix</keyword>
<feature type="transmembrane region" description="Helical" evidence="1">
    <location>
        <begin position="52"/>
        <end position="75"/>
    </location>
</feature>